<sequence>MERSSTATIFVYSALIVAFFPAFHFVLGATPGVPPDSLTLRLAAAAVAAAVAIALLIAPRLRRYSPNLQLLNVLPTIVASPILVVNSGNNPSYIAGSLVLAIGVQQAFYRTRDFIIVLVTTLGVEVLYSAIRGVFFSPANLNALALTGSGFFVAMAAGILRLRVQRNERELRSIVRDRTRELSEANAKLEEMSVTDPLTGLRNRRFLAQHLEFEVAAALRRTGDVPDADLLFFLIDLDHFKAVNDTYGHNAGDLVLMQMRDRLREVFRESDFLVRWGGEEFLVVTRSSRRSDACDIAERARRAVAGRPFALERGQRVDASCSIGFAAFPFVPFSPRALSWMQVVALADRALYLAKERGRNTWVGATPAPRIEPEGLAERLAILGIDALQNGTLELLVPK</sequence>
<dbReference type="PROSITE" id="PS50887">
    <property type="entry name" value="GGDEF"/>
    <property type="match status" value="1"/>
</dbReference>
<dbReference type="GO" id="GO:0052621">
    <property type="term" value="F:diguanylate cyclase activity"/>
    <property type="evidence" value="ECO:0007669"/>
    <property type="project" value="TreeGrafter"/>
</dbReference>
<evidence type="ECO:0000259" key="2">
    <source>
        <dbReference type="PROSITE" id="PS50887"/>
    </source>
</evidence>
<protein>
    <recommendedName>
        <fullName evidence="2">GGDEF domain-containing protein</fullName>
    </recommendedName>
</protein>
<dbReference type="PANTHER" id="PTHR45138:SF9">
    <property type="entry name" value="DIGUANYLATE CYCLASE DGCM-RELATED"/>
    <property type="match status" value="1"/>
</dbReference>
<dbReference type="FunFam" id="3.30.70.270:FF:000001">
    <property type="entry name" value="Diguanylate cyclase domain protein"/>
    <property type="match status" value="1"/>
</dbReference>
<keyword evidence="1" id="KW-1133">Transmembrane helix</keyword>
<keyword evidence="1" id="KW-0472">Membrane</keyword>
<dbReference type="GO" id="GO:0043709">
    <property type="term" value="P:cell adhesion involved in single-species biofilm formation"/>
    <property type="evidence" value="ECO:0007669"/>
    <property type="project" value="TreeGrafter"/>
</dbReference>
<dbReference type="CDD" id="cd01949">
    <property type="entry name" value="GGDEF"/>
    <property type="match status" value="1"/>
</dbReference>
<feature type="domain" description="GGDEF" evidence="2">
    <location>
        <begin position="228"/>
        <end position="367"/>
    </location>
</feature>
<comment type="caution">
    <text evidence="3">The sequence shown here is derived from an EMBL/GenBank/DDBJ whole genome shotgun (WGS) entry which is preliminary data.</text>
</comment>
<dbReference type="PANTHER" id="PTHR45138">
    <property type="entry name" value="REGULATORY COMPONENTS OF SENSORY TRANSDUCTION SYSTEM"/>
    <property type="match status" value="1"/>
</dbReference>
<dbReference type="NCBIfam" id="TIGR00254">
    <property type="entry name" value="GGDEF"/>
    <property type="match status" value="1"/>
</dbReference>
<dbReference type="InterPro" id="IPR050469">
    <property type="entry name" value="Diguanylate_Cyclase"/>
</dbReference>
<keyword evidence="1" id="KW-0812">Transmembrane</keyword>
<reference evidence="3" key="1">
    <citation type="submission" date="2009-10" db="EMBL/GenBank/DDBJ databases">
        <title>Diversity of trophic interactions inside an arsenic-rich microbial ecosystem.</title>
        <authorList>
            <person name="Bertin P.N."/>
            <person name="Heinrich-Salmeron A."/>
            <person name="Pelletier E."/>
            <person name="Goulhen-Chollet F."/>
            <person name="Arsene-Ploetze F."/>
            <person name="Gallien S."/>
            <person name="Calteau A."/>
            <person name="Vallenet D."/>
            <person name="Casiot C."/>
            <person name="Chane-Woon-Ming B."/>
            <person name="Giloteaux L."/>
            <person name="Barakat M."/>
            <person name="Bonnefoy V."/>
            <person name="Bruneel O."/>
            <person name="Chandler M."/>
            <person name="Cleiss J."/>
            <person name="Duran R."/>
            <person name="Elbaz-Poulichet F."/>
            <person name="Fonknechten N."/>
            <person name="Lauga B."/>
            <person name="Mornico D."/>
            <person name="Ortet P."/>
            <person name="Schaeffer C."/>
            <person name="Siguier P."/>
            <person name="Alexander Thil Smith A."/>
            <person name="Van Dorsselaer A."/>
            <person name="Weissenbach J."/>
            <person name="Medigue C."/>
            <person name="Le Paslier D."/>
        </authorList>
    </citation>
    <scope>NUCLEOTIDE SEQUENCE</scope>
</reference>
<feature type="transmembrane region" description="Helical" evidence="1">
    <location>
        <begin position="38"/>
        <end position="58"/>
    </location>
</feature>
<dbReference type="AlphaFoldDB" id="E6PDC7"/>
<evidence type="ECO:0000256" key="1">
    <source>
        <dbReference type="SAM" id="Phobius"/>
    </source>
</evidence>
<dbReference type="SMART" id="SM00267">
    <property type="entry name" value="GGDEF"/>
    <property type="match status" value="1"/>
</dbReference>
<dbReference type="Pfam" id="PF00990">
    <property type="entry name" value="GGDEF"/>
    <property type="match status" value="1"/>
</dbReference>
<dbReference type="InterPro" id="IPR000160">
    <property type="entry name" value="GGDEF_dom"/>
</dbReference>
<proteinExistence type="predicted"/>
<dbReference type="SUPFAM" id="SSF55073">
    <property type="entry name" value="Nucleotide cyclase"/>
    <property type="match status" value="1"/>
</dbReference>
<dbReference type="InterPro" id="IPR043128">
    <property type="entry name" value="Rev_trsase/Diguanyl_cyclase"/>
</dbReference>
<gene>
    <name evidence="3" type="ORF">CARN1_2290</name>
</gene>
<accession>E6PDC7</accession>
<dbReference type="Gene3D" id="3.30.70.270">
    <property type="match status" value="1"/>
</dbReference>
<dbReference type="GO" id="GO:1902201">
    <property type="term" value="P:negative regulation of bacterial-type flagellum-dependent cell motility"/>
    <property type="evidence" value="ECO:0007669"/>
    <property type="project" value="TreeGrafter"/>
</dbReference>
<evidence type="ECO:0000313" key="3">
    <source>
        <dbReference type="EMBL" id="CBH74403.1"/>
    </source>
</evidence>
<organism evidence="3">
    <name type="scientific">mine drainage metagenome</name>
    <dbReference type="NCBI Taxonomy" id="410659"/>
    <lineage>
        <taxon>unclassified sequences</taxon>
        <taxon>metagenomes</taxon>
        <taxon>ecological metagenomes</taxon>
    </lineage>
</organism>
<feature type="transmembrane region" description="Helical" evidence="1">
    <location>
        <begin position="7"/>
        <end position="26"/>
    </location>
</feature>
<dbReference type="EMBL" id="CABL01000001">
    <property type="protein sequence ID" value="CBH74403.1"/>
    <property type="molecule type" value="Genomic_DNA"/>
</dbReference>
<name>E6PDC7_9ZZZZ</name>
<feature type="transmembrane region" description="Helical" evidence="1">
    <location>
        <begin position="143"/>
        <end position="162"/>
    </location>
</feature>
<dbReference type="GO" id="GO:0005886">
    <property type="term" value="C:plasma membrane"/>
    <property type="evidence" value="ECO:0007669"/>
    <property type="project" value="TreeGrafter"/>
</dbReference>
<dbReference type="InterPro" id="IPR029787">
    <property type="entry name" value="Nucleotide_cyclase"/>
</dbReference>
<feature type="transmembrane region" description="Helical" evidence="1">
    <location>
        <begin position="114"/>
        <end position="131"/>
    </location>
</feature>